<accession>V6EXU0</accession>
<evidence type="ECO:0000259" key="11">
    <source>
        <dbReference type="PROSITE" id="PS50122"/>
    </source>
</evidence>
<dbReference type="Proteomes" id="UP000018922">
    <property type="component" value="Chromosome I"/>
</dbReference>
<dbReference type="InterPro" id="IPR036097">
    <property type="entry name" value="HisK_dim/P_sf"/>
</dbReference>
<proteinExistence type="predicted"/>
<dbReference type="SUPFAM" id="SSF52738">
    <property type="entry name" value="Methylesterase CheB, C-terminal domain"/>
    <property type="match status" value="1"/>
</dbReference>
<sequence length="1325" mass="147000">MSKRETNRKSSDRRYDGAPVPFIVGIGASAGGLEALERFFEHMPPAPTGMAFVVVQHLSPDHKSLMVDLLSKRTSLPVLQVEENMRVNADTVYVLPPGKTLVIRDRHLRLAAKDQRNGIVLPIDIFLHSLALDQGGMAAAVILSGTGSDGTRGVRAIHEQGGMVVVQNPETARFDGMPRSAIDTGIVDEILPPDEIALRLQSFVSQAATVHPAEQSQKQMQGGADEVDRIIRVLLSQTGTDFSHYRRGTLVRRIERRMHLNQVEHYTDYAVQLAASPQEAANLRKELLISVTAFFRDPIMFEDLRASVLEPLVKRTPSGASIRLWVCGCATGEEAYSLAILLAEAVSVSKKEIDVKVFATDIDRNAMDFASVGIYAESTVADVSPELLDKYFIKIGDNYKVVPQIRRMVLFAAHNVIKDPPFTKIDLVSCRNLLIYFEPELQQAVLSRLQFSLKVGGHLMLGSSETLGGMADNFDAVSGKNRIFRLTCQPPLPLSGVGTATDNVGRMLPTLVARGRASPGIAVEEATQALLRSTCPPTLLVNEAFEMVHNFGGVERFLRLPTGAISLDLLKHLPSGLSALLAATLHRVFREWQEIHLQNTVIENQAGESETIKLILQPVPSPGGLRRHVLVMFMACTPRDGDAITIDVDQVASERIRTLENELQSSRESQQTVIEELETTNEELQATNEEMLAANEELQSANEELQSVNEELYTVNAELNEKVDELTRLNSDLDTLMEATDIGIVFLDNAGLVRRFTPMAGKIINLMDRDIGRPIFNLSNNLDYPDLSDDIRLVLANSQFLEREATIADGSSTMLIRMHPYRSDQGAAAGMILTFVDVTPIKGAERRLQMYLDSLPYEMAVLEKDGQISLVNAAWRGFAAANGINPERVGVGCNYFGVCRATDGPDRALAETAEAGVRAVLEGRAPSFMLEYPCHSPNEYRWFMMNAGPTDTGGAVVSHINITDRKRGEEKLRLAASVFECSGEAILIADSEERIISVNRAFVEMTGYQPQDILGKTPRTLASGRHDHSFYHAMWDELRTRGIWRGEVWNRRRNGQVYPEWLTISAVKNQMGSILNYVAVFTDISERKAAEQRLMDINAELEQFAYVASHDLREPLRMVNSYLTLIERRLGERLDAETQEFMRFATDGAKRMDSLILHLLEYSRIGRMSSPSRLISINELLAPFMAGLMPMQDQRQGEITVTGGECSVFVHESECTRLFQNVIGNALKYCDPDQNPRITITCQNTGEFVLVAVADNGIGIAMDQQDKVFRMFQRLHPREAYGGGTGIGLAVCKKIVENHGGRMWFESRAGEGATFYFTLPTKSDE</sequence>
<evidence type="ECO:0000256" key="4">
    <source>
        <dbReference type="ARBA" id="ARBA00022679"/>
    </source>
</evidence>
<evidence type="ECO:0000313" key="14">
    <source>
        <dbReference type="Proteomes" id="UP000018922"/>
    </source>
</evidence>
<organism evidence="13 14">
    <name type="scientific">Magnetospirillum gryphiswaldense (strain DSM 6361 / JCM 21280 / NBRC 15271 / MSR-1)</name>
    <dbReference type="NCBI Taxonomy" id="431944"/>
    <lineage>
        <taxon>Bacteria</taxon>
        <taxon>Pseudomonadati</taxon>
        <taxon>Pseudomonadota</taxon>
        <taxon>Alphaproteobacteria</taxon>
        <taxon>Rhodospirillales</taxon>
        <taxon>Rhodospirillaceae</taxon>
        <taxon>Magnetospirillum</taxon>
    </lineage>
</organism>
<dbReference type="Pfam" id="PF13596">
    <property type="entry name" value="PAS_10"/>
    <property type="match status" value="1"/>
</dbReference>
<dbReference type="PROSITE" id="PS50123">
    <property type="entry name" value="CHER"/>
    <property type="match status" value="1"/>
</dbReference>
<protein>
    <recommendedName>
        <fullName evidence="2">histidine kinase</fullName>
        <ecNumber evidence="2">2.7.13.3</ecNumber>
    </recommendedName>
</protein>
<keyword evidence="3" id="KW-0597">Phosphoprotein</keyword>
<name>V6EXU0_MAGGM</name>
<dbReference type="PANTHER" id="PTHR24422">
    <property type="entry name" value="CHEMOTAXIS PROTEIN METHYLTRANSFERASE"/>
    <property type="match status" value="1"/>
</dbReference>
<dbReference type="eggNOG" id="COG1352">
    <property type="taxonomic scope" value="Bacteria"/>
</dbReference>
<dbReference type="SMART" id="SM00138">
    <property type="entry name" value="MeTrc"/>
    <property type="match status" value="1"/>
</dbReference>
<dbReference type="SMART" id="SM00388">
    <property type="entry name" value="HisKA"/>
    <property type="match status" value="1"/>
</dbReference>
<dbReference type="SUPFAM" id="SSF47757">
    <property type="entry name" value="Chemotaxis receptor methyltransferase CheR, N-terminal domain"/>
    <property type="match status" value="1"/>
</dbReference>
<dbReference type="SUPFAM" id="SSF53335">
    <property type="entry name" value="S-adenosyl-L-methionine-dependent methyltransferases"/>
    <property type="match status" value="1"/>
</dbReference>
<dbReference type="GO" id="GO:0000156">
    <property type="term" value="F:phosphorelay response regulator activity"/>
    <property type="evidence" value="ECO:0007669"/>
    <property type="project" value="InterPro"/>
</dbReference>
<dbReference type="PROSITE" id="PS50113">
    <property type="entry name" value="PAC"/>
    <property type="match status" value="2"/>
</dbReference>
<feature type="domain" description="Histidine kinase" evidence="8">
    <location>
        <begin position="1107"/>
        <end position="1323"/>
    </location>
</feature>
<evidence type="ECO:0000256" key="3">
    <source>
        <dbReference type="ARBA" id="ARBA00022553"/>
    </source>
</evidence>
<dbReference type="NCBIfam" id="TIGR00229">
    <property type="entry name" value="sensory_box"/>
    <property type="match status" value="1"/>
</dbReference>
<dbReference type="Pfam" id="PF13426">
    <property type="entry name" value="PAS_9"/>
    <property type="match status" value="1"/>
</dbReference>
<dbReference type="Gene3D" id="3.40.50.180">
    <property type="entry name" value="Methylesterase CheB, C-terminal domain"/>
    <property type="match status" value="1"/>
</dbReference>
<dbReference type="CDD" id="cd00130">
    <property type="entry name" value="PAS"/>
    <property type="match status" value="1"/>
</dbReference>
<comment type="catalytic activity">
    <reaction evidence="1">
        <text>ATP + protein L-histidine = ADP + protein N-phospho-L-histidine.</text>
        <dbReference type="EC" id="2.7.13.3"/>
    </reaction>
</comment>
<reference evidence="13 14" key="1">
    <citation type="journal article" date="2014" name="Genome Announc.">
        <title>Complete genome sequence of Magnetospirillum gryphiswaldense MSR-1.</title>
        <authorList>
            <person name="Wang X."/>
            <person name="Wang Q."/>
            <person name="Zhang W."/>
            <person name="Wang Y."/>
            <person name="Li L."/>
            <person name="Wen T."/>
            <person name="Zhang T."/>
            <person name="Zhang Y."/>
            <person name="Xu J."/>
            <person name="Hu J."/>
            <person name="Li S."/>
            <person name="Liu L."/>
            <person name="Liu J."/>
            <person name="Jiang W."/>
            <person name="Tian J."/>
            <person name="Li Y."/>
            <person name="Schuler D."/>
            <person name="Wang L."/>
            <person name="Li J."/>
        </authorList>
    </citation>
    <scope>NUCLEOTIDE SEQUENCE [LARGE SCALE GENOMIC DNA]</scope>
    <source>
        <strain evidence="14">DSM 6361 / JCM 21280 / NBRC 15271 / MSR-1</strain>
    </source>
</reference>
<dbReference type="HOGENOM" id="CLU_000892_0_0_5"/>
<dbReference type="CDD" id="cd16434">
    <property type="entry name" value="CheB-CheR_fusion"/>
    <property type="match status" value="1"/>
</dbReference>
<keyword evidence="14" id="KW-1185">Reference proteome</keyword>
<dbReference type="PRINTS" id="PR00996">
    <property type="entry name" value="CHERMTFRASE"/>
</dbReference>
<dbReference type="InterPro" id="IPR005467">
    <property type="entry name" value="His_kinase_dom"/>
</dbReference>
<dbReference type="CDD" id="cd00082">
    <property type="entry name" value="HisKA"/>
    <property type="match status" value="1"/>
</dbReference>
<dbReference type="Pfam" id="PF03705">
    <property type="entry name" value="CheR_N"/>
    <property type="match status" value="1"/>
</dbReference>
<evidence type="ECO:0000259" key="12">
    <source>
        <dbReference type="PROSITE" id="PS50123"/>
    </source>
</evidence>
<dbReference type="InterPro" id="IPR000014">
    <property type="entry name" value="PAS"/>
</dbReference>
<feature type="domain" description="CheB-type methylesterase" evidence="11">
    <location>
        <begin position="19"/>
        <end position="207"/>
    </location>
</feature>
<dbReference type="InterPro" id="IPR001610">
    <property type="entry name" value="PAC"/>
</dbReference>
<feature type="domain" description="PAC" evidence="10">
    <location>
        <begin position="799"/>
        <end position="850"/>
    </location>
</feature>
<dbReference type="InterPro" id="IPR022642">
    <property type="entry name" value="CheR_C"/>
</dbReference>
<feature type="active site" evidence="6">
    <location>
        <position position="57"/>
    </location>
</feature>
<dbReference type="Pfam" id="PF02518">
    <property type="entry name" value="HATPase_c"/>
    <property type="match status" value="1"/>
</dbReference>
<evidence type="ECO:0000256" key="6">
    <source>
        <dbReference type="PROSITE-ProRule" id="PRU00050"/>
    </source>
</evidence>
<dbReference type="Gene3D" id="3.30.450.20">
    <property type="entry name" value="PAS domain"/>
    <property type="match status" value="3"/>
</dbReference>
<dbReference type="Gene3D" id="3.30.565.10">
    <property type="entry name" value="Histidine kinase-like ATPase, C-terminal domain"/>
    <property type="match status" value="1"/>
</dbReference>
<keyword evidence="6" id="KW-0145">Chemotaxis</keyword>
<keyword evidence="6" id="KW-0378">Hydrolase</keyword>
<dbReference type="GO" id="GO:0000155">
    <property type="term" value="F:phosphorelay sensor kinase activity"/>
    <property type="evidence" value="ECO:0007669"/>
    <property type="project" value="InterPro"/>
</dbReference>
<dbReference type="KEGG" id="mgy:MGMSRv2__0732"/>
<feature type="active site" evidence="6">
    <location>
        <position position="29"/>
    </location>
</feature>
<dbReference type="PROSITE" id="PS50122">
    <property type="entry name" value="CHEB"/>
    <property type="match status" value="1"/>
</dbReference>
<dbReference type="InterPro" id="IPR000673">
    <property type="entry name" value="Sig_transdc_resp-reg_Me-estase"/>
</dbReference>
<keyword evidence="7" id="KW-0175">Coiled coil</keyword>
<dbReference type="PROSITE" id="PS50109">
    <property type="entry name" value="HIS_KIN"/>
    <property type="match status" value="1"/>
</dbReference>
<keyword evidence="4 13" id="KW-0808">Transferase</keyword>
<evidence type="ECO:0000256" key="7">
    <source>
        <dbReference type="SAM" id="Coils"/>
    </source>
</evidence>
<dbReference type="GO" id="GO:0008984">
    <property type="term" value="F:protein-glutamate methylesterase activity"/>
    <property type="evidence" value="ECO:0007669"/>
    <property type="project" value="InterPro"/>
</dbReference>
<dbReference type="GO" id="GO:0008757">
    <property type="term" value="F:S-adenosylmethionine-dependent methyltransferase activity"/>
    <property type="evidence" value="ECO:0007669"/>
    <property type="project" value="InterPro"/>
</dbReference>
<dbReference type="Gene3D" id="3.40.50.150">
    <property type="entry name" value="Vaccinia Virus protein VP39"/>
    <property type="match status" value="1"/>
</dbReference>
<feature type="domain" description="PAS" evidence="9">
    <location>
        <begin position="971"/>
        <end position="1017"/>
    </location>
</feature>
<dbReference type="InterPro" id="IPR000780">
    <property type="entry name" value="CheR_MeTrfase"/>
</dbReference>
<dbReference type="GO" id="GO:0006935">
    <property type="term" value="P:chemotaxis"/>
    <property type="evidence" value="ECO:0007669"/>
    <property type="project" value="UniProtKB-UniRule"/>
</dbReference>
<dbReference type="PROSITE" id="PS50112">
    <property type="entry name" value="PAS"/>
    <property type="match status" value="1"/>
</dbReference>
<evidence type="ECO:0000259" key="10">
    <source>
        <dbReference type="PROSITE" id="PS50113"/>
    </source>
</evidence>
<dbReference type="EC" id="2.7.13.3" evidence="2"/>
<dbReference type="InterPro" id="IPR050903">
    <property type="entry name" value="Bact_Chemotaxis_MeTrfase"/>
</dbReference>
<dbReference type="InterPro" id="IPR003594">
    <property type="entry name" value="HATPase_dom"/>
</dbReference>
<feature type="domain" description="CheR-type methyltransferase" evidence="12">
    <location>
        <begin position="215"/>
        <end position="485"/>
    </location>
</feature>
<dbReference type="SUPFAM" id="SSF47384">
    <property type="entry name" value="Homodimeric domain of signal transducing histidine kinase"/>
    <property type="match status" value="1"/>
</dbReference>
<dbReference type="EMBL" id="HG794546">
    <property type="protein sequence ID" value="CDK97947.1"/>
    <property type="molecule type" value="Genomic_DNA"/>
</dbReference>
<evidence type="ECO:0000256" key="5">
    <source>
        <dbReference type="ARBA" id="ARBA00022777"/>
    </source>
</evidence>
<evidence type="ECO:0000313" key="13">
    <source>
        <dbReference type="EMBL" id="CDK97947.1"/>
    </source>
</evidence>
<dbReference type="InterPro" id="IPR022641">
    <property type="entry name" value="CheR_N"/>
</dbReference>
<dbReference type="SUPFAM" id="SSF55785">
    <property type="entry name" value="PYP-like sensor domain (PAS domain)"/>
    <property type="match status" value="2"/>
</dbReference>
<dbReference type="GO" id="GO:0005737">
    <property type="term" value="C:cytoplasm"/>
    <property type="evidence" value="ECO:0007669"/>
    <property type="project" value="InterPro"/>
</dbReference>
<dbReference type="PANTHER" id="PTHR24422:SF27">
    <property type="entry name" value="PROTEIN-GLUTAMATE O-METHYLTRANSFERASE"/>
    <property type="match status" value="1"/>
</dbReference>
<dbReference type="eggNOG" id="COG4251">
    <property type="taxonomic scope" value="Bacteria"/>
</dbReference>
<dbReference type="Gene3D" id="1.10.287.130">
    <property type="match status" value="1"/>
</dbReference>
<evidence type="ECO:0000259" key="8">
    <source>
        <dbReference type="PROSITE" id="PS50109"/>
    </source>
</evidence>
<feature type="active site" evidence="6">
    <location>
        <position position="149"/>
    </location>
</feature>
<dbReference type="FunFam" id="3.30.565.10:FF:000006">
    <property type="entry name" value="Sensor histidine kinase WalK"/>
    <property type="match status" value="1"/>
</dbReference>
<dbReference type="InterPro" id="IPR029063">
    <property type="entry name" value="SAM-dependent_MTases_sf"/>
</dbReference>
<dbReference type="Pfam" id="PF00512">
    <property type="entry name" value="HisKA"/>
    <property type="match status" value="1"/>
</dbReference>
<feature type="domain" description="PAC" evidence="10">
    <location>
        <begin position="1044"/>
        <end position="1096"/>
    </location>
</feature>
<dbReference type="InterPro" id="IPR000700">
    <property type="entry name" value="PAS-assoc_C"/>
</dbReference>
<evidence type="ECO:0000256" key="2">
    <source>
        <dbReference type="ARBA" id="ARBA00012438"/>
    </source>
</evidence>
<dbReference type="SMART" id="SM00086">
    <property type="entry name" value="PAC"/>
    <property type="match status" value="1"/>
</dbReference>
<dbReference type="eggNOG" id="COG2201">
    <property type="taxonomic scope" value="Bacteria"/>
</dbReference>
<dbReference type="InterPro" id="IPR035909">
    <property type="entry name" value="CheB_C"/>
</dbReference>
<keyword evidence="5" id="KW-0418">Kinase</keyword>
<dbReference type="Pfam" id="PF01339">
    <property type="entry name" value="CheB_methylest"/>
    <property type="match status" value="1"/>
</dbReference>
<dbReference type="STRING" id="1430440.MGMSRv2__0732"/>
<dbReference type="InterPro" id="IPR035965">
    <property type="entry name" value="PAS-like_dom_sf"/>
</dbReference>
<dbReference type="InterPro" id="IPR003661">
    <property type="entry name" value="HisK_dim/P_dom"/>
</dbReference>
<dbReference type="SUPFAM" id="SSF55874">
    <property type="entry name" value="ATPase domain of HSP90 chaperone/DNA topoisomerase II/histidine kinase"/>
    <property type="match status" value="1"/>
</dbReference>
<dbReference type="Pfam" id="PF01739">
    <property type="entry name" value="CheR"/>
    <property type="match status" value="1"/>
</dbReference>
<evidence type="ECO:0000256" key="1">
    <source>
        <dbReference type="ARBA" id="ARBA00000085"/>
    </source>
</evidence>
<evidence type="ECO:0000259" key="9">
    <source>
        <dbReference type="PROSITE" id="PS50112"/>
    </source>
</evidence>
<gene>
    <name evidence="13" type="ordered locus">MGMSRv2__0732</name>
</gene>
<dbReference type="InterPro" id="IPR036890">
    <property type="entry name" value="HATPase_C_sf"/>
</dbReference>
<dbReference type="SMART" id="SM00091">
    <property type="entry name" value="PAS"/>
    <property type="match status" value="2"/>
</dbReference>
<feature type="coiled-coil region" evidence="7">
    <location>
        <begin position="656"/>
        <end position="739"/>
    </location>
</feature>
<dbReference type="SMART" id="SM00387">
    <property type="entry name" value="HATPase_c"/>
    <property type="match status" value="1"/>
</dbReference>